<keyword evidence="1" id="KW-0343">GTPase activation</keyword>
<feature type="compositionally biased region" description="Polar residues" evidence="3">
    <location>
        <begin position="658"/>
        <end position="667"/>
    </location>
</feature>
<feature type="compositionally biased region" description="Basic residues" evidence="3">
    <location>
        <begin position="1938"/>
        <end position="1948"/>
    </location>
</feature>
<evidence type="ECO:0000259" key="4">
    <source>
        <dbReference type="PROSITE" id="PS50085"/>
    </source>
</evidence>
<proteinExistence type="predicted"/>
<feature type="compositionally biased region" description="Basic and acidic residues" evidence="3">
    <location>
        <begin position="1520"/>
        <end position="1535"/>
    </location>
</feature>
<sequence length="1956" mass="218462">QREELDSILFIFEKILQLLPERIQGRWQFHSIGLILKKLLHTGNSLKIRREGVRLFLLWMQALQHNALREQLWIFACLIPGFPAPQSELGPRTLDNLISPPLNLQESQVTPEEISPLVPPQSGDKSQEDLTGYFLEGLQKYMVKQAKSLEWKCKENHEKGFSFLFANFKKYYLPHIFPNFSKETNLYSPILEVPSMRPKPYYVVVKRDPETNEALYCTKENFLNARVIFIRWLVSFWLEPRSNTGTHIPGMEGENVPKNIQRAAAGLAARGEDGGLRPDGLDGGGTGEPEQSHSNTSTLTEREPSSSSLCSMDEEHLTVIEVVRRVLCSSSTNVNFITEIFRQAFLLPMCEAAAMRKVVRVYQEWISQQDKPVFMREPEEDQFTGHRNPNWCRNSGSKSSDSEVLEYNVHAGVQATLQVFITNSSNVFLLEAANELKSLLEEHVDMCKRVLNIYRSLVMHETMSQKTWEQILLVLLRVTECVMKRPPSIMPHGKKSNTLSGRLAGAIFQTLIVAWIKGNLNVYVSRELWDDLLSVLSSLTCWEELVTEWSLTMETLTKVLARNLYSLDLNELPLEKLSEQKQKKHKGKGGAHECQKITVDRSFSKGWSRDPPGQAAVMRQRSATTAGSPGIEKASLSLYLEEPPMVQRGPRIRHCSQSEETPSSEVFSASGELEQPPLPRSSSASDIMEPFIAERVKANKDELTPKMRPMSNDAGSSNPNVSDLMDEFIQERLRARSTSGMTRRGSSPGSLEIPKDLPELLNRQNTTRPADDPGVPSEWTSPASASGSDLISSDSQSESFSAFQYDNKFENFSFPPETCALASVDQDSLGGAGQTAEEQELSSLTTLHIDSETSSLSQHGLSADTVTITGSESASPMHSLGGSRSQTPSPATLTAEHVQHKDLQLDEKMHHSVLQTPDDLETSEFPTEDCSVMAGGTLTGWHADVATVMWRRMLGILGDVNSIKDPEIHAQVFDYLCELWQNLAKIRDNLGISLDNQSSPPPPDLIPPLRILTPWLFKATMLGERYKQGKLHAYKLICKIMKRRQDVSPNSDFLMHFYNIMHCGLLHQDQDIVNTIIKHCSPRFFSIGLPGATMLILDFIVAASRVTACSSLNAPRVEAQILLGSLVCLPNLYSELPALHPTTADILMTKFTDVKEHIIKHILTSARDEPSAPARCVALCSLGIWLCEELVHGTQHPQIKEALNVICVTLKFSNKTVALVASDILHLLINYVDELQKFPPDTPKKIVEVLIATITYLLPATESSPHELDKRLVVSLLLCLLDWVMALPPKTLLQPVQRASDNEKTDKSVLSCIYKVLHGCVYGAQSFSNPNYFPIHLSDLSSPDYDPFLLLENLKEPEPLHSPDSERSSKLQPVTEVRTRIQQGLISIAARTVISHLVNHLGHYPMSGGPATLTSQVCENQDNPYSESADLTPELFDAPNLQFFVLNGTTLLSYLQIRAEDGLPGGGMSAGLTTTSACVRVIVRDISGKHSWDSAILYGPPQCITPSQTLHLYSNQAGGGRERGRDEDSLERGSQEEPEDGAFQENEEEDLDEEEEVDEEEEAGLELMAPQAKRQCREVIPSWDSLQNGEDALDEMLQYLGYSSPECLQRTGAPLNIPAPPPTCVSEKQENDVINGILKQCAEEQDFALYRGNDLNMRAVVQQEPSPQRPQSAFYYCKLLLNILGMNSWEKRNSFHLLKKNEKLLRELKNLDSRQCRETHKIAVFYVAEGQEDKHSILSNTAGSQAYEDFVSGLGWEVNLTSHCGFMGGLQRNKSTGLTMPYFATSTVEVMFHVSTRMPPDSDDSLTKKLRHLGNDEVHIVWSEHSRDYRRGIIPTEFGDVLIIIYPMKNHMYSIQIIKKPEVPFFGPLFDGAIVDGNILPTVVRATAINASRALKSLIPLYQNFHYPSSCLESQLAESPAMQVDGSDLASPISPRASKSRMSMKLRRSSGSANKT</sequence>
<feature type="compositionally biased region" description="Polar residues" evidence="3">
    <location>
        <begin position="292"/>
        <end position="310"/>
    </location>
</feature>
<dbReference type="PANTHER" id="PTHR10063:SF3">
    <property type="entry name" value="RAL GTPASE-ACTIVATING PROTEIN SUBUNIT ALPHA-1"/>
    <property type="match status" value="1"/>
</dbReference>
<name>A0A8C2HLW5_CYPCA</name>
<dbReference type="Ensembl" id="ENSCCRT00020057416.1">
    <property type="protein sequence ID" value="ENSCCRP00020052682.1"/>
    <property type="gene ID" value="ENSCCRG00020023033.1"/>
</dbReference>
<keyword evidence="2" id="KW-0597">Phosphoprotein</keyword>
<dbReference type="FunFam" id="3.40.50.11210:FF:000001">
    <property type="entry name" value="Ral GTPase-activating protein subunit alpha-1 isoform 1"/>
    <property type="match status" value="1"/>
</dbReference>
<dbReference type="GO" id="GO:0005096">
    <property type="term" value="F:GTPase activator activity"/>
    <property type="evidence" value="ECO:0007669"/>
    <property type="project" value="UniProtKB-KW"/>
</dbReference>
<protein>
    <submittedName>
        <fullName evidence="5">Ral GTPase activating protein, alpha subunit 1 (catalytic)</fullName>
    </submittedName>
</protein>
<feature type="domain" description="Rap-GAP" evidence="4">
    <location>
        <begin position="1708"/>
        <end position="1916"/>
    </location>
</feature>
<dbReference type="Gene3D" id="3.40.50.11210">
    <property type="entry name" value="Rap/Ran-GAP"/>
    <property type="match status" value="1"/>
</dbReference>
<dbReference type="PANTHER" id="PTHR10063">
    <property type="entry name" value="TUBERIN"/>
    <property type="match status" value="1"/>
</dbReference>
<feature type="region of interest" description="Disordered" evidence="3">
    <location>
        <begin position="603"/>
        <end position="630"/>
    </location>
</feature>
<dbReference type="SUPFAM" id="SSF111347">
    <property type="entry name" value="Rap/Ran-GAP"/>
    <property type="match status" value="1"/>
</dbReference>
<feature type="compositionally biased region" description="Polar residues" evidence="3">
    <location>
        <begin position="871"/>
        <end position="892"/>
    </location>
</feature>
<feature type="compositionally biased region" description="Acidic residues" evidence="3">
    <location>
        <begin position="1536"/>
        <end position="1564"/>
    </location>
</feature>
<organism evidence="5 6">
    <name type="scientific">Cyprinus carpio</name>
    <name type="common">Common carp</name>
    <dbReference type="NCBI Taxonomy" id="7962"/>
    <lineage>
        <taxon>Eukaryota</taxon>
        <taxon>Metazoa</taxon>
        <taxon>Chordata</taxon>
        <taxon>Craniata</taxon>
        <taxon>Vertebrata</taxon>
        <taxon>Euteleostomi</taxon>
        <taxon>Actinopterygii</taxon>
        <taxon>Neopterygii</taxon>
        <taxon>Teleostei</taxon>
        <taxon>Ostariophysi</taxon>
        <taxon>Cypriniformes</taxon>
        <taxon>Cyprinidae</taxon>
        <taxon>Cyprininae</taxon>
        <taxon>Cyprinus</taxon>
    </lineage>
</organism>
<feature type="compositionally biased region" description="Low complexity" evidence="3">
    <location>
        <begin position="781"/>
        <end position="794"/>
    </location>
</feature>
<feature type="region of interest" description="Disordered" evidence="3">
    <location>
        <begin position="1925"/>
        <end position="1956"/>
    </location>
</feature>
<dbReference type="GO" id="GO:0051056">
    <property type="term" value="P:regulation of small GTPase mediated signal transduction"/>
    <property type="evidence" value="ECO:0007669"/>
    <property type="project" value="InterPro"/>
</dbReference>
<dbReference type="InterPro" id="IPR016024">
    <property type="entry name" value="ARM-type_fold"/>
</dbReference>
<feature type="compositionally biased region" description="Basic and acidic residues" evidence="3">
    <location>
        <begin position="270"/>
        <end position="280"/>
    </location>
</feature>
<dbReference type="Proteomes" id="UP000694701">
    <property type="component" value="Unplaced"/>
</dbReference>
<dbReference type="GO" id="GO:0005737">
    <property type="term" value="C:cytoplasm"/>
    <property type="evidence" value="ECO:0007669"/>
    <property type="project" value="TreeGrafter"/>
</dbReference>
<evidence type="ECO:0000313" key="5">
    <source>
        <dbReference type="Ensembl" id="ENSCCRP00020052682.1"/>
    </source>
</evidence>
<feature type="region of interest" description="Disordered" evidence="3">
    <location>
        <begin position="643"/>
        <end position="686"/>
    </location>
</feature>
<feature type="region of interest" description="Disordered" evidence="3">
    <location>
        <begin position="269"/>
        <end position="310"/>
    </location>
</feature>
<dbReference type="Pfam" id="PF20412">
    <property type="entry name" value="RALGAPB_N"/>
    <property type="match status" value="1"/>
</dbReference>
<feature type="region of interest" description="Disordered" evidence="3">
    <location>
        <begin position="1513"/>
        <end position="1564"/>
    </location>
</feature>
<dbReference type="InterPro" id="IPR027107">
    <property type="entry name" value="Tuberin/Ral-act_asu"/>
</dbReference>
<dbReference type="InterPro" id="IPR046859">
    <property type="entry name" value="RGPA/RALGAPB_N"/>
</dbReference>
<dbReference type="Pfam" id="PF02145">
    <property type="entry name" value="Rap_GAP"/>
    <property type="match status" value="1"/>
</dbReference>
<feature type="region of interest" description="Disordered" evidence="3">
    <location>
        <begin position="871"/>
        <end position="897"/>
    </location>
</feature>
<dbReference type="InterPro" id="IPR000331">
    <property type="entry name" value="Rap/Ran_GAP_dom"/>
</dbReference>
<dbReference type="GO" id="GO:0005634">
    <property type="term" value="C:nucleus"/>
    <property type="evidence" value="ECO:0007669"/>
    <property type="project" value="InterPro"/>
</dbReference>
<accession>A0A8C2HLW5</accession>
<dbReference type="InterPro" id="IPR035974">
    <property type="entry name" value="Rap/Ran-GAP_sf"/>
</dbReference>
<evidence type="ECO:0000256" key="3">
    <source>
        <dbReference type="SAM" id="MobiDB-lite"/>
    </source>
</evidence>
<feature type="region of interest" description="Disordered" evidence="3">
    <location>
        <begin position="700"/>
        <end position="722"/>
    </location>
</feature>
<feature type="compositionally biased region" description="Low complexity" evidence="3">
    <location>
        <begin position="736"/>
        <end position="750"/>
    </location>
</feature>
<dbReference type="PROSITE" id="PS50085">
    <property type="entry name" value="RAPGAP"/>
    <property type="match status" value="1"/>
</dbReference>
<feature type="region of interest" description="Disordered" evidence="3">
    <location>
        <begin position="736"/>
        <end position="794"/>
    </location>
</feature>
<evidence type="ECO:0000256" key="2">
    <source>
        <dbReference type="ARBA" id="ARBA00022553"/>
    </source>
</evidence>
<evidence type="ECO:0000256" key="1">
    <source>
        <dbReference type="ARBA" id="ARBA00022468"/>
    </source>
</evidence>
<reference evidence="5" key="1">
    <citation type="submission" date="2025-08" db="UniProtKB">
        <authorList>
            <consortium name="Ensembl"/>
        </authorList>
    </citation>
    <scope>IDENTIFICATION</scope>
</reference>
<evidence type="ECO:0000313" key="6">
    <source>
        <dbReference type="Proteomes" id="UP000694701"/>
    </source>
</evidence>
<dbReference type="SUPFAM" id="SSF48371">
    <property type="entry name" value="ARM repeat"/>
    <property type="match status" value="1"/>
</dbReference>